<dbReference type="RefSeq" id="WP_013658195.1">
    <property type="nucleotide sequence ID" value="NC_015275.1"/>
</dbReference>
<dbReference type="InterPro" id="IPR038700">
    <property type="entry name" value="Thiol_cytolys_C_sf"/>
</dbReference>
<dbReference type="SUPFAM" id="SSF56978">
    <property type="entry name" value="Perfringolysin"/>
    <property type="match status" value="1"/>
</dbReference>
<evidence type="ECO:0000313" key="1">
    <source>
        <dbReference type="EMBL" id="ADZ84917.1"/>
    </source>
</evidence>
<dbReference type="GO" id="GO:0015485">
    <property type="term" value="F:cholesterol binding"/>
    <property type="evidence" value="ECO:0007669"/>
    <property type="project" value="InterPro"/>
</dbReference>
<dbReference type="Proteomes" id="UP000008467">
    <property type="component" value="Chromosome"/>
</dbReference>
<dbReference type="eggNOG" id="ENOG503064K">
    <property type="taxonomic scope" value="Bacteria"/>
</dbReference>
<dbReference type="InterPro" id="IPR036359">
    <property type="entry name" value="Thiol_cytolysin_sf"/>
</dbReference>
<dbReference type="HOGENOM" id="CLU_2116612_0_0_9"/>
<dbReference type="STRING" id="642492.Clole_3223"/>
<gene>
    <name evidence="1" type="ordered locus">Clole_3223</name>
</gene>
<dbReference type="EMBL" id="CP002582">
    <property type="protein sequence ID" value="ADZ84917.1"/>
    <property type="molecule type" value="Genomic_DNA"/>
</dbReference>
<organism evidence="1 2">
    <name type="scientific">Cellulosilyticum lentocellum (strain ATCC 49066 / DSM 5427 / NCIMB 11756 / RHM5)</name>
    <name type="common">Clostridium lentocellum</name>
    <dbReference type="NCBI Taxonomy" id="642492"/>
    <lineage>
        <taxon>Bacteria</taxon>
        <taxon>Bacillati</taxon>
        <taxon>Bacillota</taxon>
        <taxon>Clostridia</taxon>
        <taxon>Lachnospirales</taxon>
        <taxon>Cellulosilyticaceae</taxon>
        <taxon>Cellulosilyticum</taxon>
    </lineage>
</organism>
<protein>
    <submittedName>
        <fullName evidence="1">Uncharacterized protein</fullName>
    </submittedName>
</protein>
<evidence type="ECO:0000313" key="2">
    <source>
        <dbReference type="Proteomes" id="UP000008467"/>
    </source>
</evidence>
<dbReference type="KEGG" id="cle:Clole_3223"/>
<sequence length="114" mass="12547">MNQTEQQNLQTVGLLMNNQKGATIIVRNTGGYVAKFTVSYKLNGQEISTTTDGFTAGVNKHIDVPVGATDIHLVVLEAWFIASWSTIFSQTFAEPVDKKYVVSGTTLNPSWHEE</sequence>
<name>F2JPY2_CELLD</name>
<keyword evidence="2" id="KW-1185">Reference proteome</keyword>
<reference evidence="1 2" key="1">
    <citation type="journal article" date="2011" name="J. Bacteriol.">
        <title>Complete genome sequence of the cellulose-degrading bacterium Cellulosilyticum lentocellum.</title>
        <authorList>
            <consortium name="US DOE Joint Genome Institute"/>
            <person name="Miller D.A."/>
            <person name="Suen G."/>
            <person name="Bruce D."/>
            <person name="Copeland A."/>
            <person name="Cheng J.F."/>
            <person name="Detter C."/>
            <person name="Goodwin L.A."/>
            <person name="Han C.S."/>
            <person name="Hauser L.J."/>
            <person name="Land M.L."/>
            <person name="Lapidus A."/>
            <person name="Lucas S."/>
            <person name="Meincke L."/>
            <person name="Pitluck S."/>
            <person name="Tapia R."/>
            <person name="Teshima H."/>
            <person name="Woyke T."/>
            <person name="Fox B.G."/>
            <person name="Angert E.R."/>
            <person name="Currie C.R."/>
        </authorList>
    </citation>
    <scope>NUCLEOTIDE SEQUENCE [LARGE SCALE GENOMIC DNA]</scope>
    <source>
        <strain evidence="2">ATCC 49066 / DSM 5427 / NCIMB 11756 / RHM5</strain>
    </source>
</reference>
<dbReference type="AlphaFoldDB" id="F2JPY2"/>
<dbReference type="Gene3D" id="2.60.40.1430">
    <property type="entry name" value="Perfringolysin, domain 4"/>
    <property type="match status" value="1"/>
</dbReference>
<proteinExistence type="predicted"/>
<accession>F2JPY2</accession>